<dbReference type="EMBL" id="FXAM01000001">
    <property type="protein sequence ID" value="SMF93918.1"/>
    <property type="molecule type" value="Genomic_DNA"/>
</dbReference>
<proteinExistence type="predicted"/>
<sequence>MKSATSFLQNAVAFLWERLKEPSTWAGLAAACAAIPGLQTGALICGAVAAGLKEKSVADQGAAHPA</sequence>
<evidence type="ECO:0000313" key="1">
    <source>
        <dbReference type="EMBL" id="SMF93918.1"/>
    </source>
</evidence>
<protein>
    <submittedName>
        <fullName evidence="1">Uncharacterized protein</fullName>
    </submittedName>
</protein>
<accession>A0A1Y6CTH6</accession>
<gene>
    <name evidence="1" type="ORF">SAMN02949497_1214</name>
</gene>
<keyword evidence="2" id="KW-1185">Reference proteome</keyword>
<name>A0A1Y6CTH6_9GAMM</name>
<reference evidence="1 2" key="1">
    <citation type="submission" date="2016-12" db="EMBL/GenBank/DDBJ databases">
        <authorList>
            <person name="Song W.-J."/>
            <person name="Kurnit D.M."/>
        </authorList>
    </citation>
    <scope>NUCLEOTIDE SEQUENCE [LARGE SCALE GENOMIC DNA]</scope>
    <source>
        <strain evidence="1 2">175</strain>
    </source>
</reference>
<dbReference type="STRING" id="1760988.SAMN02949497_1214"/>
<dbReference type="PROSITE" id="PS51257">
    <property type="entry name" value="PROKAR_LIPOPROTEIN"/>
    <property type="match status" value="1"/>
</dbReference>
<dbReference type="Proteomes" id="UP000192923">
    <property type="component" value="Unassembled WGS sequence"/>
</dbReference>
<evidence type="ECO:0000313" key="2">
    <source>
        <dbReference type="Proteomes" id="UP000192923"/>
    </source>
</evidence>
<dbReference type="RefSeq" id="WP_085210864.1">
    <property type="nucleotide sequence ID" value="NZ_FXAM01000001.1"/>
</dbReference>
<dbReference type="AlphaFoldDB" id="A0A1Y6CTH6"/>
<organism evidence="1 2">
    <name type="scientific">Methylomagnum ishizawai</name>
    <dbReference type="NCBI Taxonomy" id="1760988"/>
    <lineage>
        <taxon>Bacteria</taxon>
        <taxon>Pseudomonadati</taxon>
        <taxon>Pseudomonadota</taxon>
        <taxon>Gammaproteobacteria</taxon>
        <taxon>Methylococcales</taxon>
        <taxon>Methylococcaceae</taxon>
        <taxon>Methylomagnum</taxon>
    </lineage>
</organism>